<feature type="non-terminal residue" evidence="2">
    <location>
        <position position="99"/>
    </location>
</feature>
<dbReference type="EMBL" id="JASNGB010000386">
    <property type="protein sequence ID" value="MDL2345926.1"/>
    <property type="molecule type" value="Genomic_DNA"/>
</dbReference>
<protein>
    <submittedName>
        <fullName evidence="2">Sensor histidine kinase</fullName>
    </submittedName>
</protein>
<organism evidence="2 3">
    <name type="scientific">Deinococcus rhizophilus</name>
    <dbReference type="NCBI Taxonomy" id="3049544"/>
    <lineage>
        <taxon>Bacteria</taxon>
        <taxon>Thermotogati</taxon>
        <taxon>Deinococcota</taxon>
        <taxon>Deinococci</taxon>
        <taxon>Deinococcales</taxon>
        <taxon>Deinococcaceae</taxon>
        <taxon>Deinococcus</taxon>
    </lineage>
</organism>
<comment type="caution">
    <text evidence="2">The sequence shown here is derived from an EMBL/GenBank/DDBJ whole genome shotgun (WGS) entry which is preliminary data.</text>
</comment>
<proteinExistence type="predicted"/>
<keyword evidence="3" id="KW-1185">Reference proteome</keyword>
<keyword evidence="2" id="KW-0418">Kinase</keyword>
<dbReference type="Proteomes" id="UP001302059">
    <property type="component" value="Unassembled WGS sequence"/>
</dbReference>
<accession>A0ABT7JLV0</accession>
<keyword evidence="1" id="KW-0472">Membrane</keyword>
<name>A0ABT7JLV0_9DEIO</name>
<sequence length="99" mass="9439">MLGWLSAALLGAITVADLLTPSGLVVGTLLSVPVALAALAGRQRLTGALTVLAVGANVGAGVLGAMRDGVGPDLGNRAISVGAVLLVGALSLRAGEASA</sequence>
<dbReference type="GO" id="GO:0016301">
    <property type="term" value="F:kinase activity"/>
    <property type="evidence" value="ECO:0007669"/>
    <property type="project" value="UniProtKB-KW"/>
</dbReference>
<keyword evidence="1" id="KW-1133">Transmembrane helix</keyword>
<keyword evidence="1" id="KW-0812">Transmembrane</keyword>
<keyword evidence="2" id="KW-0808">Transferase</keyword>
<reference evidence="2 3" key="1">
    <citation type="submission" date="2023-05" db="EMBL/GenBank/DDBJ databases">
        <authorList>
            <person name="Gao F."/>
        </authorList>
    </citation>
    <scope>NUCLEOTIDE SEQUENCE [LARGE SCALE GENOMIC DNA]</scope>
    <source>
        <strain evidence="2 3">MIMF12</strain>
    </source>
</reference>
<evidence type="ECO:0000313" key="2">
    <source>
        <dbReference type="EMBL" id="MDL2345926.1"/>
    </source>
</evidence>
<evidence type="ECO:0000256" key="1">
    <source>
        <dbReference type="SAM" id="Phobius"/>
    </source>
</evidence>
<gene>
    <name evidence="2" type="ORF">QOL99_17495</name>
</gene>
<evidence type="ECO:0000313" key="3">
    <source>
        <dbReference type="Proteomes" id="UP001302059"/>
    </source>
</evidence>
<feature type="transmembrane region" description="Helical" evidence="1">
    <location>
        <begin position="48"/>
        <end position="66"/>
    </location>
</feature>